<dbReference type="Proteomes" id="UP000007803">
    <property type="component" value="Chromosome"/>
</dbReference>
<dbReference type="eggNOG" id="ENOG5031AV0">
    <property type="taxonomic scope" value="Bacteria"/>
</dbReference>
<dbReference type="AlphaFoldDB" id="E0UQL2"/>
<protein>
    <submittedName>
        <fullName evidence="1">Uncharacterized protein</fullName>
    </submittedName>
</protein>
<organism evidence="1 2">
    <name type="scientific">Sulfurimonas autotrophica (strain ATCC BAA-671 / DSM 16294 / JCM 11897 / OK10)</name>
    <dbReference type="NCBI Taxonomy" id="563040"/>
    <lineage>
        <taxon>Bacteria</taxon>
        <taxon>Pseudomonadati</taxon>
        <taxon>Campylobacterota</taxon>
        <taxon>Epsilonproteobacteria</taxon>
        <taxon>Campylobacterales</taxon>
        <taxon>Sulfurimonadaceae</taxon>
        <taxon>Sulfurimonas</taxon>
    </lineage>
</organism>
<evidence type="ECO:0000313" key="2">
    <source>
        <dbReference type="Proteomes" id="UP000007803"/>
    </source>
</evidence>
<accession>E0UQL2</accession>
<evidence type="ECO:0000313" key="1">
    <source>
        <dbReference type="EMBL" id="ADN09884.1"/>
    </source>
</evidence>
<gene>
    <name evidence="1" type="ordered locus">Saut_1840</name>
</gene>
<dbReference type="EMBL" id="CP002205">
    <property type="protein sequence ID" value="ADN09884.1"/>
    <property type="molecule type" value="Genomic_DNA"/>
</dbReference>
<dbReference type="STRING" id="563040.Saut_1840"/>
<sequence>MAQVPEDIGCLNEKCIAKDECKRQLIAKNGTAREIREFGGTPTKKCGKFIQK</sequence>
<reference evidence="2" key="1">
    <citation type="journal article" date="2010" name="Stand. Genomic Sci.">
        <title>Complete genome sequence of Sulfurimonas autotrophica type strain (OK10).</title>
        <authorList>
            <person name="Sikorski J."/>
            <person name="Munk C."/>
            <person name="Lapidus A."/>
            <person name="Djao O."/>
            <person name="Lucas S."/>
            <person name="Glavina Del Rio T."/>
            <person name="Nolan M."/>
            <person name="Tice H."/>
            <person name="Han C."/>
            <person name="Cheng J."/>
            <person name="Tapia R."/>
            <person name="Goodwin L."/>
            <person name="Pitluck S."/>
            <person name="Liolios K."/>
            <person name="Ivanova N."/>
            <person name="Mavromatis K."/>
            <person name="Mikhailova N."/>
            <person name="Pati A."/>
            <person name="Sims D."/>
            <person name="Meincke L."/>
            <person name="Brettin T."/>
            <person name="Detter J."/>
            <person name="Chen A."/>
            <person name="Palaniappan K."/>
            <person name="Land M."/>
            <person name="Hauser L."/>
            <person name="Chang Y."/>
            <person name="Jeffries C."/>
            <person name="Rohde M."/>
            <person name="Lang E."/>
            <person name="Spring S."/>
            <person name="Goker M."/>
            <person name="Woyke T."/>
            <person name="Bristow J."/>
            <person name="Eisen J."/>
            <person name="Markowitz V."/>
            <person name="Hugenholtz P."/>
            <person name="Kyrpides N."/>
            <person name="Klenk H."/>
        </authorList>
    </citation>
    <scope>NUCLEOTIDE SEQUENCE [LARGE SCALE GENOMIC DNA]</scope>
    <source>
        <strain evidence="2">ATCC BAA-671 / DSM 16294 / JCM 11897 / OK10</strain>
    </source>
</reference>
<name>E0UQL2_SULAO</name>
<dbReference type="HOGENOM" id="CLU_3085491_0_0_7"/>
<dbReference type="RefSeq" id="WP_013327637.1">
    <property type="nucleotide sequence ID" value="NC_014506.1"/>
</dbReference>
<proteinExistence type="predicted"/>
<keyword evidence="2" id="KW-1185">Reference proteome</keyword>
<dbReference type="KEGG" id="sua:Saut_1840"/>